<reference evidence="3" key="2">
    <citation type="submission" date="2015-01" db="EMBL/GenBank/DDBJ databases">
        <title>Evolutionary Origins and Diversification of the Mycorrhizal Mutualists.</title>
        <authorList>
            <consortium name="DOE Joint Genome Institute"/>
            <consortium name="Mycorrhizal Genomics Consortium"/>
            <person name="Kohler A."/>
            <person name="Kuo A."/>
            <person name="Nagy L.G."/>
            <person name="Floudas D."/>
            <person name="Copeland A."/>
            <person name="Barry K.W."/>
            <person name="Cichocki N."/>
            <person name="Veneault-Fourrey C."/>
            <person name="LaButti K."/>
            <person name="Lindquist E.A."/>
            <person name="Lipzen A."/>
            <person name="Lundell T."/>
            <person name="Morin E."/>
            <person name="Murat C."/>
            <person name="Riley R."/>
            <person name="Ohm R."/>
            <person name="Sun H."/>
            <person name="Tunlid A."/>
            <person name="Henrissat B."/>
            <person name="Grigoriev I.V."/>
            <person name="Hibbett D.S."/>
            <person name="Martin F."/>
        </authorList>
    </citation>
    <scope>NUCLEOTIDE SEQUENCE [LARGE SCALE GENOMIC DNA]</scope>
    <source>
        <strain evidence="3">Foug A</strain>
    </source>
</reference>
<name>A0A0C2ZXG3_9AGAM</name>
<reference evidence="2 3" key="1">
    <citation type="submission" date="2014-04" db="EMBL/GenBank/DDBJ databases">
        <authorList>
            <consortium name="DOE Joint Genome Institute"/>
            <person name="Kuo A."/>
            <person name="Kohler A."/>
            <person name="Nagy L.G."/>
            <person name="Floudas D."/>
            <person name="Copeland A."/>
            <person name="Barry K.W."/>
            <person name="Cichocki N."/>
            <person name="Veneault-Fourrey C."/>
            <person name="LaButti K."/>
            <person name="Lindquist E.A."/>
            <person name="Lipzen A."/>
            <person name="Lundell T."/>
            <person name="Morin E."/>
            <person name="Murat C."/>
            <person name="Sun H."/>
            <person name="Tunlid A."/>
            <person name="Henrissat B."/>
            <person name="Grigoriev I.V."/>
            <person name="Hibbett D.S."/>
            <person name="Martin F."/>
            <person name="Nordberg H.P."/>
            <person name="Cantor M.N."/>
            <person name="Hua S.X."/>
        </authorList>
    </citation>
    <scope>NUCLEOTIDE SEQUENCE [LARGE SCALE GENOMIC DNA]</scope>
    <source>
        <strain evidence="2 3">Foug A</strain>
    </source>
</reference>
<dbReference type="EMBL" id="KN822018">
    <property type="protein sequence ID" value="KIM66128.1"/>
    <property type="molecule type" value="Genomic_DNA"/>
</dbReference>
<evidence type="ECO:0000259" key="1">
    <source>
        <dbReference type="Pfam" id="PF12937"/>
    </source>
</evidence>
<gene>
    <name evidence="2" type="ORF">SCLCIDRAFT_352299</name>
</gene>
<keyword evidence="3" id="KW-1185">Reference proteome</keyword>
<dbReference type="InParanoid" id="A0A0C2ZXG3"/>
<organism evidence="2 3">
    <name type="scientific">Scleroderma citrinum Foug A</name>
    <dbReference type="NCBI Taxonomy" id="1036808"/>
    <lineage>
        <taxon>Eukaryota</taxon>
        <taxon>Fungi</taxon>
        <taxon>Dikarya</taxon>
        <taxon>Basidiomycota</taxon>
        <taxon>Agaricomycotina</taxon>
        <taxon>Agaricomycetes</taxon>
        <taxon>Agaricomycetidae</taxon>
        <taxon>Boletales</taxon>
        <taxon>Sclerodermatineae</taxon>
        <taxon>Sclerodermataceae</taxon>
        <taxon>Scleroderma</taxon>
    </lineage>
</organism>
<dbReference type="STRING" id="1036808.A0A0C2ZXG3"/>
<evidence type="ECO:0000313" key="3">
    <source>
        <dbReference type="Proteomes" id="UP000053989"/>
    </source>
</evidence>
<dbReference type="OrthoDB" id="5297217at2759"/>
<dbReference type="InterPro" id="IPR036047">
    <property type="entry name" value="F-box-like_dom_sf"/>
</dbReference>
<dbReference type="AlphaFoldDB" id="A0A0C2ZXG3"/>
<dbReference type="Proteomes" id="UP000053989">
    <property type="component" value="Unassembled WGS sequence"/>
</dbReference>
<dbReference type="InterPro" id="IPR001810">
    <property type="entry name" value="F-box_dom"/>
</dbReference>
<feature type="domain" description="F-box" evidence="1">
    <location>
        <begin position="6"/>
        <end position="49"/>
    </location>
</feature>
<dbReference type="SUPFAM" id="SSF52047">
    <property type="entry name" value="RNI-like"/>
    <property type="match status" value="1"/>
</dbReference>
<sequence length="472" mass="51955">MPSLLDILPVELIQPILCQLGNKHDLTTAALVCRSFNYAATPLIYRKIDARIEDDEVILHPSTTLLQRSELAQYVLHVSERGAAMRSDPRMAQDITAALSLCTNLVSVTWEDDDEAAEAAFMPFLGVLRTLPLKEFTIRTLYGVGDSAWTLLNSMTGLQRLSVCSLGLGKSLRVLQGWAAQLGPTLRYLELGCCFGVPSTTLISVFSQLPLLRSLRILRVPNAAIPSILACLPNLIALDAGYYRQCGNYDLPLTPLPHLQQLTIQACSQDASGFDELWNWTCSLIPHEGSLQSFSLMFSKIAIPLSFITRLIRSHGCSLTQFHVGSAQVTPEALIYLCRDCPALAMLGCSVASLDMQTIAKAVEPAKNLRTLQFVSCQIQAGVFGSADTVPRYHDFSRIMYERYSRRNAVPAEVKTLMLRPGSKLRTIAFGGTSYSGKWVRATPGRGPVSQIEDGLVFEVVKDNKHSYSRLA</sequence>
<dbReference type="InterPro" id="IPR032675">
    <property type="entry name" value="LRR_dom_sf"/>
</dbReference>
<dbReference type="Gene3D" id="3.80.10.10">
    <property type="entry name" value="Ribonuclease Inhibitor"/>
    <property type="match status" value="1"/>
</dbReference>
<evidence type="ECO:0000313" key="2">
    <source>
        <dbReference type="EMBL" id="KIM66128.1"/>
    </source>
</evidence>
<dbReference type="SUPFAM" id="SSF81383">
    <property type="entry name" value="F-box domain"/>
    <property type="match status" value="1"/>
</dbReference>
<dbReference type="HOGENOM" id="CLU_028275_0_0_1"/>
<protein>
    <recommendedName>
        <fullName evidence="1">F-box domain-containing protein</fullName>
    </recommendedName>
</protein>
<proteinExistence type="predicted"/>
<dbReference type="Pfam" id="PF12937">
    <property type="entry name" value="F-box-like"/>
    <property type="match status" value="1"/>
</dbReference>
<accession>A0A0C2ZXG3</accession>